<gene>
    <name evidence="1" type="ORF">L210DRAFT_61578</name>
</gene>
<reference evidence="1" key="1">
    <citation type="submission" date="2019-10" db="EMBL/GenBank/DDBJ databases">
        <authorList>
            <consortium name="DOE Joint Genome Institute"/>
            <person name="Kuo A."/>
            <person name="Miyauchi S."/>
            <person name="Kiss E."/>
            <person name="Drula E."/>
            <person name="Kohler A."/>
            <person name="Sanchez-Garcia M."/>
            <person name="Andreopoulos B."/>
            <person name="Barry K.W."/>
            <person name="Bonito G."/>
            <person name="Buee M."/>
            <person name="Carver A."/>
            <person name="Chen C."/>
            <person name="Cichocki N."/>
            <person name="Clum A."/>
            <person name="Culley D."/>
            <person name="Crous P.W."/>
            <person name="Fauchery L."/>
            <person name="Girlanda M."/>
            <person name="Hayes R."/>
            <person name="Keri Z."/>
            <person name="LaButti K."/>
            <person name="Lipzen A."/>
            <person name="Lombard V."/>
            <person name="Magnuson J."/>
            <person name="Maillard F."/>
            <person name="Morin E."/>
            <person name="Murat C."/>
            <person name="Nolan M."/>
            <person name="Ohm R."/>
            <person name="Pangilinan J."/>
            <person name="Pereira M."/>
            <person name="Perotto S."/>
            <person name="Peter M."/>
            <person name="Riley R."/>
            <person name="Sitrit Y."/>
            <person name="Stielow B."/>
            <person name="Szollosi G."/>
            <person name="Zifcakova L."/>
            <person name="Stursova M."/>
            <person name="Spatafora J.W."/>
            <person name="Tedersoo L."/>
            <person name="Vaario L.-M."/>
            <person name="Yamada A."/>
            <person name="Yan M."/>
            <person name="Wang P."/>
            <person name="Xu J."/>
            <person name="Bruns T."/>
            <person name="Baldrian P."/>
            <person name="Vilgalys R."/>
            <person name="Henrissat B."/>
            <person name="Grigoriev I.V."/>
            <person name="Hibbett D."/>
            <person name="Nagy L.G."/>
            <person name="Martin F.M."/>
        </authorList>
    </citation>
    <scope>NUCLEOTIDE SEQUENCE</scope>
    <source>
        <strain evidence="1">BED1</strain>
    </source>
</reference>
<keyword evidence="2" id="KW-1185">Reference proteome</keyword>
<dbReference type="PROSITE" id="PS51257">
    <property type="entry name" value="PROKAR_LIPOPROTEIN"/>
    <property type="match status" value="1"/>
</dbReference>
<name>A0AAD4BGG4_BOLED</name>
<dbReference type="EMBL" id="WHUW01000083">
    <property type="protein sequence ID" value="KAF8427105.1"/>
    <property type="molecule type" value="Genomic_DNA"/>
</dbReference>
<evidence type="ECO:0000313" key="1">
    <source>
        <dbReference type="EMBL" id="KAF8427105.1"/>
    </source>
</evidence>
<dbReference type="AlphaFoldDB" id="A0AAD4BGG4"/>
<protein>
    <submittedName>
        <fullName evidence="1">Uncharacterized protein</fullName>
    </submittedName>
</protein>
<dbReference type="Proteomes" id="UP001194468">
    <property type="component" value="Unassembled WGS sequence"/>
</dbReference>
<comment type="caution">
    <text evidence="1">The sequence shown here is derived from an EMBL/GenBank/DDBJ whole genome shotgun (WGS) entry which is preliminary data.</text>
</comment>
<accession>A0AAD4BGG4</accession>
<organism evidence="1 2">
    <name type="scientific">Boletus edulis BED1</name>
    <dbReference type="NCBI Taxonomy" id="1328754"/>
    <lineage>
        <taxon>Eukaryota</taxon>
        <taxon>Fungi</taxon>
        <taxon>Dikarya</taxon>
        <taxon>Basidiomycota</taxon>
        <taxon>Agaricomycotina</taxon>
        <taxon>Agaricomycetes</taxon>
        <taxon>Agaricomycetidae</taxon>
        <taxon>Boletales</taxon>
        <taxon>Boletineae</taxon>
        <taxon>Boletaceae</taxon>
        <taxon>Boletoideae</taxon>
        <taxon>Boletus</taxon>
    </lineage>
</organism>
<reference evidence="1" key="2">
    <citation type="journal article" date="2020" name="Nat. Commun.">
        <title>Large-scale genome sequencing of mycorrhizal fungi provides insights into the early evolution of symbiotic traits.</title>
        <authorList>
            <person name="Miyauchi S."/>
            <person name="Kiss E."/>
            <person name="Kuo A."/>
            <person name="Drula E."/>
            <person name="Kohler A."/>
            <person name="Sanchez-Garcia M."/>
            <person name="Morin E."/>
            <person name="Andreopoulos B."/>
            <person name="Barry K.W."/>
            <person name="Bonito G."/>
            <person name="Buee M."/>
            <person name="Carver A."/>
            <person name="Chen C."/>
            <person name="Cichocki N."/>
            <person name="Clum A."/>
            <person name="Culley D."/>
            <person name="Crous P.W."/>
            <person name="Fauchery L."/>
            <person name="Girlanda M."/>
            <person name="Hayes R.D."/>
            <person name="Keri Z."/>
            <person name="LaButti K."/>
            <person name="Lipzen A."/>
            <person name="Lombard V."/>
            <person name="Magnuson J."/>
            <person name="Maillard F."/>
            <person name="Murat C."/>
            <person name="Nolan M."/>
            <person name="Ohm R.A."/>
            <person name="Pangilinan J."/>
            <person name="Pereira M.F."/>
            <person name="Perotto S."/>
            <person name="Peter M."/>
            <person name="Pfister S."/>
            <person name="Riley R."/>
            <person name="Sitrit Y."/>
            <person name="Stielow J.B."/>
            <person name="Szollosi G."/>
            <person name="Zifcakova L."/>
            <person name="Stursova M."/>
            <person name="Spatafora J.W."/>
            <person name="Tedersoo L."/>
            <person name="Vaario L.M."/>
            <person name="Yamada A."/>
            <person name="Yan M."/>
            <person name="Wang P."/>
            <person name="Xu J."/>
            <person name="Bruns T."/>
            <person name="Baldrian P."/>
            <person name="Vilgalys R."/>
            <person name="Dunand C."/>
            <person name="Henrissat B."/>
            <person name="Grigoriev I.V."/>
            <person name="Hibbett D."/>
            <person name="Nagy L.G."/>
            <person name="Martin F.M."/>
        </authorList>
    </citation>
    <scope>NUCLEOTIDE SEQUENCE</scope>
    <source>
        <strain evidence="1">BED1</strain>
    </source>
</reference>
<sequence>MRSTLVVPGSHGGFGCSGGLLRCWMGESDISATSACVSACFESQHASLVVAVIPPRSQSIWMLSPPL</sequence>
<evidence type="ECO:0000313" key="2">
    <source>
        <dbReference type="Proteomes" id="UP001194468"/>
    </source>
</evidence>
<proteinExistence type="predicted"/>